<dbReference type="InterPro" id="IPR000884">
    <property type="entry name" value="TSP1_rpt"/>
</dbReference>
<feature type="chain" id="PRO_5035180494" description="SMB domain-containing protein" evidence="4">
    <location>
        <begin position="34"/>
        <end position="238"/>
    </location>
</feature>
<dbReference type="FunFam" id="2.20.100.10:FF:000019">
    <property type="entry name" value="Thrombospondin type 1 domain containing 7A"/>
    <property type="match status" value="1"/>
</dbReference>
<evidence type="ECO:0000256" key="3">
    <source>
        <dbReference type="ARBA" id="ARBA00023180"/>
    </source>
</evidence>
<keyword evidence="1 4" id="KW-0732">Signal</keyword>
<evidence type="ECO:0000259" key="5">
    <source>
        <dbReference type="PROSITE" id="PS50958"/>
    </source>
</evidence>
<dbReference type="Proteomes" id="UP000770717">
    <property type="component" value="Unassembled WGS sequence"/>
</dbReference>
<name>A0A8J6K4P4_ELECQ</name>
<dbReference type="PANTHER" id="PTHR20920">
    <property type="entry name" value="RPE-SPONDIN"/>
    <property type="match status" value="1"/>
</dbReference>
<comment type="caution">
    <text evidence="6">The sequence shown here is derived from an EMBL/GenBank/DDBJ whole genome shotgun (WGS) entry which is preliminary data.</text>
</comment>
<dbReference type="SUPFAM" id="SSF82895">
    <property type="entry name" value="TSP-1 type 1 repeat"/>
    <property type="match status" value="1"/>
</dbReference>
<dbReference type="InterPro" id="IPR044004">
    <property type="entry name" value="TSP1_spondin_dom"/>
</dbReference>
<gene>
    <name evidence="6" type="ORF">GDO78_012317</name>
</gene>
<feature type="signal peptide" evidence="4">
    <location>
        <begin position="1"/>
        <end position="33"/>
    </location>
</feature>
<dbReference type="InterPro" id="IPR001212">
    <property type="entry name" value="Somatomedin_B_dom"/>
</dbReference>
<keyword evidence="2" id="KW-1015">Disulfide bond</keyword>
<accession>A0A8J6K4P4</accession>
<reference evidence="6" key="1">
    <citation type="thesis" date="2020" institute="ProQuest LLC" country="789 East Eisenhower Parkway, Ann Arbor, MI, USA">
        <title>Comparative Genomics and Chromosome Evolution.</title>
        <authorList>
            <person name="Mudd A.B."/>
        </authorList>
    </citation>
    <scope>NUCLEOTIDE SEQUENCE</scope>
    <source>
        <strain evidence="6">HN-11 Male</strain>
        <tissue evidence="6">Kidney and liver</tissue>
    </source>
</reference>
<dbReference type="InterPro" id="IPR036024">
    <property type="entry name" value="Somatomedin_B-like_dom_sf"/>
</dbReference>
<dbReference type="PROSITE" id="PS50958">
    <property type="entry name" value="SMB_2"/>
    <property type="match status" value="1"/>
</dbReference>
<organism evidence="6 7">
    <name type="scientific">Eleutherodactylus coqui</name>
    <name type="common">Puerto Rican coqui</name>
    <dbReference type="NCBI Taxonomy" id="57060"/>
    <lineage>
        <taxon>Eukaryota</taxon>
        <taxon>Metazoa</taxon>
        <taxon>Chordata</taxon>
        <taxon>Craniata</taxon>
        <taxon>Vertebrata</taxon>
        <taxon>Euteleostomi</taxon>
        <taxon>Amphibia</taxon>
        <taxon>Batrachia</taxon>
        <taxon>Anura</taxon>
        <taxon>Neobatrachia</taxon>
        <taxon>Hyloidea</taxon>
        <taxon>Eleutherodactylidae</taxon>
        <taxon>Eleutherodactylinae</taxon>
        <taxon>Eleutherodactylus</taxon>
        <taxon>Eleutherodactylus</taxon>
    </lineage>
</organism>
<evidence type="ECO:0000256" key="1">
    <source>
        <dbReference type="ARBA" id="ARBA00022729"/>
    </source>
</evidence>
<dbReference type="Gene3D" id="2.20.100.10">
    <property type="entry name" value="Thrombospondin type-1 (TSP1) repeat"/>
    <property type="match status" value="1"/>
</dbReference>
<dbReference type="Pfam" id="PF19028">
    <property type="entry name" value="TSP1_spondin"/>
    <property type="match status" value="1"/>
</dbReference>
<dbReference type="InterPro" id="IPR036383">
    <property type="entry name" value="TSP1_rpt_sf"/>
</dbReference>
<keyword evidence="3" id="KW-0325">Glycoprotein</keyword>
<feature type="non-terminal residue" evidence="6">
    <location>
        <position position="238"/>
    </location>
</feature>
<dbReference type="AlphaFoldDB" id="A0A8J6K4P4"/>
<proteinExistence type="predicted"/>
<protein>
    <recommendedName>
        <fullName evidence="5">SMB domain-containing protein</fullName>
    </recommendedName>
</protein>
<dbReference type="OrthoDB" id="98591at2759"/>
<dbReference type="InterPro" id="IPR039942">
    <property type="entry name" value="SBSPO"/>
</dbReference>
<evidence type="ECO:0000313" key="6">
    <source>
        <dbReference type="EMBL" id="KAG9478595.1"/>
    </source>
</evidence>
<dbReference type="PROSITE" id="PS00524">
    <property type="entry name" value="SMB_1"/>
    <property type="match status" value="1"/>
</dbReference>
<dbReference type="PANTHER" id="PTHR20920:SF2">
    <property type="entry name" value="SOMATOMEDIN-B AND THROMBOSPONDIN TYPE-1 DOMAIN-CONTAINING PROTEIN"/>
    <property type="match status" value="1"/>
</dbReference>
<evidence type="ECO:0000256" key="4">
    <source>
        <dbReference type="SAM" id="SignalP"/>
    </source>
</evidence>
<dbReference type="SUPFAM" id="SSF90188">
    <property type="entry name" value="Somatomedin B domain"/>
    <property type="match status" value="1"/>
</dbReference>
<sequence length="238" mass="27152">MIHCGAVMDQNRRKYCIWVCWMGLLGLGRMAEGGCMEAGKCCKGRDLTCVSKGWRMDREYGTCFCDELCTSTKDCCHDYTQACPARACVVGEWSHWSGCAVQCSPTYRVRRRQVLQEPENGEKPCPNLEEKSGCLEYFTNQGIECGHMYVPAFITTSEYNKERKRRAVSIDLASDTEDSGYCIEFQIESFSPACLTEDRLHARWMLYIRDGYTVCVACQYPAMNVRNHRCYGDGRDAK</sequence>
<dbReference type="PROSITE" id="PS50092">
    <property type="entry name" value="TSP1"/>
    <property type="match status" value="1"/>
</dbReference>
<keyword evidence="7" id="KW-1185">Reference proteome</keyword>
<feature type="domain" description="SMB" evidence="5">
    <location>
        <begin position="37"/>
        <end position="88"/>
    </location>
</feature>
<evidence type="ECO:0000313" key="7">
    <source>
        <dbReference type="Proteomes" id="UP000770717"/>
    </source>
</evidence>
<evidence type="ECO:0000256" key="2">
    <source>
        <dbReference type="ARBA" id="ARBA00023157"/>
    </source>
</evidence>
<dbReference type="EMBL" id="WNTK01000008">
    <property type="protein sequence ID" value="KAG9478595.1"/>
    <property type="molecule type" value="Genomic_DNA"/>
</dbReference>